<accession>A0ABM7X8W4</accession>
<organism evidence="3 4">
    <name type="scientific">Anaeromyxobacter paludicola</name>
    <dbReference type="NCBI Taxonomy" id="2918171"/>
    <lineage>
        <taxon>Bacteria</taxon>
        <taxon>Pseudomonadati</taxon>
        <taxon>Myxococcota</taxon>
        <taxon>Myxococcia</taxon>
        <taxon>Myxococcales</taxon>
        <taxon>Cystobacterineae</taxon>
        <taxon>Anaeromyxobacteraceae</taxon>
        <taxon>Anaeromyxobacter</taxon>
    </lineage>
</organism>
<feature type="compositionally biased region" description="Pro residues" evidence="1">
    <location>
        <begin position="362"/>
        <end position="371"/>
    </location>
</feature>
<dbReference type="InterPro" id="IPR036515">
    <property type="entry name" value="Transposase_17_sf"/>
</dbReference>
<dbReference type="EMBL" id="AP025592">
    <property type="protein sequence ID" value="BDG08287.1"/>
    <property type="molecule type" value="Genomic_DNA"/>
</dbReference>
<dbReference type="Gene3D" id="3.30.70.1290">
    <property type="entry name" value="Transposase IS200-like"/>
    <property type="match status" value="1"/>
</dbReference>
<feature type="compositionally biased region" description="Basic residues" evidence="1">
    <location>
        <begin position="199"/>
        <end position="217"/>
    </location>
</feature>
<proteinExistence type="predicted"/>
<evidence type="ECO:0000313" key="4">
    <source>
        <dbReference type="Proteomes" id="UP001162734"/>
    </source>
</evidence>
<feature type="compositionally biased region" description="Basic residues" evidence="1">
    <location>
        <begin position="228"/>
        <end position="238"/>
    </location>
</feature>
<sequence>MSKRTGPRQLPLDLRTWGGRRDGAGRKPRGATAGVAHVPRPEVSGRHPFHLTVRALPHVWSLRSPRQLELVRRALRGSMSARTGFRVVHFSVQTNHLHLLVEADDAVALRAGARSLVIRLAKGLNRLMRGRGPVFSDRYHLRPLTTPTETRRALAYVLGNFASHARRSGEPVPAGWLDPCSSAAAFDGWAIEQPATARAARRTRPAARPRRSRRRRGPGSCAVVGRGRAARSRWRARRGALLPSGRCGNRRRRTRSRRERSGARSGPLRGLGTLNRGARSAGPGGRGAHHLAADLLRADLLRGPRRRRLRGAAGARSARRAPHRCRRADRGVTGPSRPARWLSAAAAPSGPTRRRDPAAGRPSPPPARAAA</sequence>
<keyword evidence="4" id="KW-1185">Reference proteome</keyword>
<feature type="region of interest" description="Disordered" evidence="1">
    <location>
        <begin position="1"/>
        <end position="34"/>
    </location>
</feature>
<dbReference type="SMART" id="SM01321">
    <property type="entry name" value="Y1_Tnp"/>
    <property type="match status" value="1"/>
</dbReference>
<dbReference type="Proteomes" id="UP001162734">
    <property type="component" value="Chromosome"/>
</dbReference>
<feature type="region of interest" description="Disordered" evidence="1">
    <location>
        <begin position="306"/>
        <end position="371"/>
    </location>
</feature>
<feature type="compositionally biased region" description="Basic residues" evidence="1">
    <location>
        <begin position="248"/>
        <end position="258"/>
    </location>
</feature>
<feature type="compositionally biased region" description="Basic residues" evidence="1">
    <location>
        <begin position="317"/>
        <end position="327"/>
    </location>
</feature>
<dbReference type="InterPro" id="IPR002686">
    <property type="entry name" value="Transposase_17"/>
</dbReference>
<evidence type="ECO:0000256" key="1">
    <source>
        <dbReference type="SAM" id="MobiDB-lite"/>
    </source>
</evidence>
<evidence type="ECO:0000313" key="3">
    <source>
        <dbReference type="EMBL" id="BDG08287.1"/>
    </source>
</evidence>
<evidence type="ECO:0000259" key="2">
    <source>
        <dbReference type="SMART" id="SM01321"/>
    </source>
</evidence>
<feature type="domain" description="Transposase IS200-like" evidence="2">
    <location>
        <begin position="44"/>
        <end position="160"/>
    </location>
</feature>
<dbReference type="SUPFAM" id="SSF143422">
    <property type="entry name" value="Transposase IS200-like"/>
    <property type="match status" value="1"/>
</dbReference>
<protein>
    <recommendedName>
        <fullName evidence="2">Transposase IS200-like domain-containing protein</fullName>
    </recommendedName>
</protein>
<name>A0ABM7X8W4_9BACT</name>
<feature type="region of interest" description="Disordered" evidence="1">
    <location>
        <begin position="195"/>
        <end position="288"/>
    </location>
</feature>
<gene>
    <name evidence="3" type="ORF">AMPC_14000</name>
</gene>
<reference evidence="4" key="1">
    <citation type="journal article" date="2022" name="Int. J. Syst. Evol. Microbiol.">
        <title>Anaeromyxobacter oryzae sp. nov., Anaeromyxobacter diazotrophicus sp. nov. and Anaeromyxobacter paludicola sp. nov., isolated from paddy soils.</title>
        <authorList>
            <person name="Itoh H."/>
            <person name="Xu Z."/>
            <person name="Mise K."/>
            <person name="Masuda Y."/>
            <person name="Ushijima N."/>
            <person name="Hayakawa C."/>
            <person name="Shiratori Y."/>
            <person name="Senoo K."/>
        </authorList>
    </citation>
    <scope>NUCLEOTIDE SEQUENCE [LARGE SCALE GENOMIC DNA]</scope>
    <source>
        <strain evidence="4">Red630</strain>
    </source>
</reference>